<dbReference type="InterPro" id="IPR004437">
    <property type="entry name" value="ParB/RepB/Spo0J"/>
</dbReference>
<dbReference type="GO" id="GO:0003677">
    <property type="term" value="F:DNA binding"/>
    <property type="evidence" value="ECO:0007669"/>
    <property type="project" value="InterPro"/>
</dbReference>
<evidence type="ECO:0000313" key="3">
    <source>
        <dbReference type="EMBL" id="SEF11869.1"/>
    </source>
</evidence>
<dbReference type="InterPro" id="IPR036086">
    <property type="entry name" value="ParB/Sulfiredoxin_sf"/>
</dbReference>
<dbReference type="InterPro" id="IPR003115">
    <property type="entry name" value="ParB_N"/>
</dbReference>
<dbReference type="Proteomes" id="UP000182725">
    <property type="component" value="Unassembled WGS sequence"/>
</dbReference>
<comment type="similarity">
    <text evidence="1">Belongs to the ParB family.</text>
</comment>
<dbReference type="GO" id="GO:0005694">
    <property type="term" value="C:chromosome"/>
    <property type="evidence" value="ECO:0007669"/>
    <property type="project" value="TreeGrafter"/>
</dbReference>
<sequence>MTNTQQLEFLDPATLTLDINVRKDAELTAGFIASLKEHGVMEPVLAHRNADGVVRVLMGQRRTLGAVEAGLISIPVVVKDSPEEAERIMTQMVENIQRTELSGADEADAYKQLSLMGISAAQMAKGTGRDKAVVEDTLKASATAAGTKALHEGMTLEQALVLAEFDGDADSIEELNSVIADEPHYLDHVAQSIRDKKAAAAALEATLAELAEAGKSVVDEAGNYADSAAIYVDALTTAAGEPATDEDANAFVIQTNYRGEVSVRPVITGWEALGFVPKYKRYGQEPAQSGPMTDEQKEARKTLIANNKSMESATVVRQEWVKTLLSRKTAPKAWAYFVVHAITHHPETTQGYESHVAAAMIGAKTEGQHHPLRSHVDETTARAEFALIALICGGYEKKVLKDSWRSPYQIHKDYLEQLVTWGYTASAVEQIILDA</sequence>
<dbReference type="SUPFAM" id="SSF110849">
    <property type="entry name" value="ParB/Sulfiredoxin"/>
    <property type="match status" value="1"/>
</dbReference>
<name>A0A1H5PD93_9MICC</name>
<dbReference type="SMART" id="SM00470">
    <property type="entry name" value="ParB"/>
    <property type="match status" value="1"/>
</dbReference>
<gene>
    <name evidence="3" type="ORF">SAMN04489740_4153</name>
</gene>
<organism evidence="3 4">
    <name type="scientific">Arthrobacter alpinus</name>
    <dbReference type="NCBI Taxonomy" id="656366"/>
    <lineage>
        <taxon>Bacteria</taxon>
        <taxon>Bacillati</taxon>
        <taxon>Actinomycetota</taxon>
        <taxon>Actinomycetes</taxon>
        <taxon>Micrococcales</taxon>
        <taxon>Micrococcaceae</taxon>
        <taxon>Arthrobacter</taxon>
    </lineage>
</organism>
<proteinExistence type="inferred from homology"/>
<reference evidence="3 4" key="1">
    <citation type="submission" date="2016-10" db="EMBL/GenBank/DDBJ databases">
        <authorList>
            <person name="de Groot N.N."/>
        </authorList>
    </citation>
    <scope>NUCLEOTIDE SEQUENCE [LARGE SCALE GENOMIC DNA]</scope>
    <source>
        <strain evidence="3 4">DSM 22274</strain>
    </source>
</reference>
<evidence type="ECO:0000259" key="2">
    <source>
        <dbReference type="SMART" id="SM00470"/>
    </source>
</evidence>
<dbReference type="Gene3D" id="1.10.10.730">
    <property type="entry name" value="KorB DNA-binding domain"/>
    <property type="match status" value="1"/>
</dbReference>
<dbReference type="RefSeq" id="WP_074713584.1">
    <property type="nucleotide sequence ID" value="NZ_FNTV01000002.1"/>
</dbReference>
<evidence type="ECO:0000256" key="1">
    <source>
        <dbReference type="ARBA" id="ARBA00006295"/>
    </source>
</evidence>
<dbReference type="NCBIfam" id="TIGR00180">
    <property type="entry name" value="parB_part"/>
    <property type="match status" value="1"/>
</dbReference>
<dbReference type="AlphaFoldDB" id="A0A1H5PD93"/>
<dbReference type="EMBL" id="FNTV01000002">
    <property type="protein sequence ID" value="SEF11869.1"/>
    <property type="molecule type" value="Genomic_DNA"/>
</dbReference>
<dbReference type="PANTHER" id="PTHR33375">
    <property type="entry name" value="CHROMOSOME-PARTITIONING PROTEIN PARB-RELATED"/>
    <property type="match status" value="1"/>
</dbReference>
<dbReference type="Gene3D" id="3.90.1530.30">
    <property type="match status" value="1"/>
</dbReference>
<dbReference type="SUPFAM" id="SSF109709">
    <property type="entry name" value="KorB DNA-binding domain-like"/>
    <property type="match status" value="1"/>
</dbReference>
<dbReference type="GO" id="GO:0007059">
    <property type="term" value="P:chromosome segregation"/>
    <property type="evidence" value="ECO:0007669"/>
    <property type="project" value="TreeGrafter"/>
</dbReference>
<accession>A0A1H5PD93</accession>
<dbReference type="InterPro" id="IPR042075">
    <property type="entry name" value="KorB_DNA-db"/>
</dbReference>
<evidence type="ECO:0000313" key="4">
    <source>
        <dbReference type="Proteomes" id="UP000182725"/>
    </source>
</evidence>
<dbReference type="Pfam" id="PF02195">
    <property type="entry name" value="ParB_N"/>
    <property type="match status" value="1"/>
</dbReference>
<dbReference type="PANTHER" id="PTHR33375:SF1">
    <property type="entry name" value="CHROMOSOME-PARTITIONING PROTEIN PARB-RELATED"/>
    <property type="match status" value="1"/>
</dbReference>
<feature type="domain" description="ParB-like N-terminal" evidence="2">
    <location>
        <begin position="8"/>
        <end position="96"/>
    </location>
</feature>
<protein>
    <submittedName>
        <fullName evidence="3">Chromosome partitioning protein, ParB family</fullName>
    </submittedName>
</protein>
<dbReference type="InterPro" id="IPR050336">
    <property type="entry name" value="Chromosome_partition/occlusion"/>
</dbReference>